<evidence type="ECO:0000256" key="2">
    <source>
        <dbReference type="ARBA" id="ARBA00022912"/>
    </source>
</evidence>
<dbReference type="STRING" id="41688.A0A2N3NB62"/>
<dbReference type="EMBL" id="NLAX01000010">
    <property type="protein sequence ID" value="PKS09670.1"/>
    <property type="molecule type" value="Genomic_DNA"/>
</dbReference>
<dbReference type="InterPro" id="IPR016130">
    <property type="entry name" value="Tyr_Pase_AS"/>
</dbReference>
<feature type="domain" description="Tyrosine-protein phosphatase" evidence="4">
    <location>
        <begin position="527"/>
        <end position="676"/>
    </location>
</feature>
<keyword evidence="1" id="KW-0378">Hydrolase</keyword>
<name>A0A2N3NB62_9PEZI</name>
<dbReference type="VEuPathDB" id="FungiDB:jhhlp_004290"/>
<evidence type="ECO:0000259" key="5">
    <source>
        <dbReference type="PROSITE" id="PS50056"/>
    </source>
</evidence>
<reference evidence="6 7" key="1">
    <citation type="journal article" date="2017" name="G3 (Bethesda)">
        <title>First Draft Genome Sequence of the Pathogenic Fungus Lomentospora prolificans (Formerly Scedosporium prolificans).</title>
        <authorList>
            <person name="Luo R."/>
            <person name="Zimin A."/>
            <person name="Workman R."/>
            <person name="Fan Y."/>
            <person name="Pertea G."/>
            <person name="Grossman N."/>
            <person name="Wear M.P."/>
            <person name="Jia B."/>
            <person name="Miller H."/>
            <person name="Casadevall A."/>
            <person name="Timp W."/>
            <person name="Zhang S.X."/>
            <person name="Salzberg S.L."/>
        </authorList>
    </citation>
    <scope>NUCLEOTIDE SEQUENCE [LARGE SCALE GENOMIC DNA]</scope>
    <source>
        <strain evidence="6 7">JHH-5317</strain>
    </source>
</reference>
<dbReference type="InterPro" id="IPR047949">
    <property type="entry name" value="PPS1_DSP"/>
</dbReference>
<comment type="caution">
    <text evidence="6">The sequence shown here is derived from an EMBL/GenBank/DDBJ whole genome shotgun (WGS) entry which is preliminary data.</text>
</comment>
<dbReference type="PANTHER" id="PTHR47550:SF1">
    <property type="entry name" value="DUAL SPECIFICITY PROTEIN PHOSPHATASE PPS1"/>
    <property type="match status" value="1"/>
</dbReference>
<protein>
    <submittedName>
        <fullName evidence="6">Uncharacterized protein</fullName>
    </submittedName>
</protein>
<evidence type="ECO:0000256" key="1">
    <source>
        <dbReference type="ARBA" id="ARBA00022801"/>
    </source>
</evidence>
<feature type="compositionally biased region" description="Polar residues" evidence="3">
    <location>
        <begin position="16"/>
        <end position="25"/>
    </location>
</feature>
<dbReference type="GO" id="GO:0005634">
    <property type="term" value="C:nucleus"/>
    <property type="evidence" value="ECO:0007669"/>
    <property type="project" value="GOC"/>
</dbReference>
<keyword evidence="2" id="KW-0904">Protein phosphatase</keyword>
<feature type="region of interest" description="Disordered" evidence="3">
    <location>
        <begin position="1"/>
        <end position="86"/>
    </location>
</feature>
<gene>
    <name evidence="6" type="ORF">jhhlp_004290</name>
</gene>
<accession>A0A2N3NB62</accession>
<dbReference type="PROSITE" id="PS50056">
    <property type="entry name" value="TYR_PHOSPHATASE_2"/>
    <property type="match status" value="1"/>
</dbReference>
<dbReference type="Pfam" id="PF00782">
    <property type="entry name" value="DSPc"/>
    <property type="match status" value="1"/>
</dbReference>
<dbReference type="FunFam" id="3.90.190.10:FF:000110">
    <property type="entry name" value="PPS1p Protein phosphatase"/>
    <property type="match status" value="1"/>
</dbReference>
<dbReference type="Proteomes" id="UP000233524">
    <property type="component" value="Unassembled WGS sequence"/>
</dbReference>
<dbReference type="CDD" id="cd14516">
    <property type="entry name" value="DSP_fungal_PPS1"/>
    <property type="match status" value="1"/>
</dbReference>
<dbReference type="InterPro" id="IPR020422">
    <property type="entry name" value="TYR_PHOSPHATASE_DUAL_dom"/>
</dbReference>
<dbReference type="InterPro" id="IPR053239">
    <property type="entry name" value="Dual_spec_PTase"/>
</dbReference>
<organism evidence="6 7">
    <name type="scientific">Lomentospora prolificans</name>
    <dbReference type="NCBI Taxonomy" id="41688"/>
    <lineage>
        <taxon>Eukaryota</taxon>
        <taxon>Fungi</taxon>
        <taxon>Dikarya</taxon>
        <taxon>Ascomycota</taxon>
        <taxon>Pezizomycotina</taxon>
        <taxon>Sordariomycetes</taxon>
        <taxon>Hypocreomycetidae</taxon>
        <taxon>Microascales</taxon>
        <taxon>Microascaceae</taxon>
        <taxon>Lomentospora</taxon>
    </lineage>
</organism>
<evidence type="ECO:0000256" key="3">
    <source>
        <dbReference type="SAM" id="MobiDB-lite"/>
    </source>
</evidence>
<dbReference type="Gene3D" id="3.90.190.10">
    <property type="entry name" value="Protein tyrosine phosphatase superfamily"/>
    <property type="match status" value="1"/>
</dbReference>
<evidence type="ECO:0000313" key="7">
    <source>
        <dbReference type="Proteomes" id="UP000233524"/>
    </source>
</evidence>
<dbReference type="SUPFAM" id="SSF52799">
    <property type="entry name" value="(Phosphotyrosine protein) phosphatases II"/>
    <property type="match status" value="2"/>
</dbReference>
<evidence type="ECO:0000259" key="4">
    <source>
        <dbReference type="PROSITE" id="PS50054"/>
    </source>
</evidence>
<dbReference type="InterPro" id="IPR000340">
    <property type="entry name" value="Dual-sp_phosphatase_cat-dom"/>
</dbReference>
<dbReference type="InterPro" id="IPR000387">
    <property type="entry name" value="Tyr_Pase_dom"/>
</dbReference>
<feature type="compositionally biased region" description="Polar residues" evidence="3">
    <location>
        <begin position="69"/>
        <end position="86"/>
    </location>
</feature>
<sequence length="707" mass="78265">MATIALTRPIHPHRPTSASVSTIAPSINLDGHTPSEPPSSSTSPTPVPNKHIPTCPPGPIPLDDECADTDQQASSPSHETGLYTSSPQTSLLFPPVNYGCIKSGTLSIYTLSPSDLVASLEYSSQQPLPDPADVFPWFHGVHPQNHIQQTFFTTRHRASRATPQCLRGVTVVKADGDLTVSRLKGAISPEEFMQPGSPAEFIDIDPREGFSVRNFHIQAAKAAMTSDIVVYGEDNDSVTRIGWTVAKAQRKWRQAHEHAGQLLPEYNTFVCVCPFNEFEEHHYNAVAVDSKGNATGNVLDFFIQERTEMYCMAKASEISHNVWLGPTPYPSSEEEQEFDILIECSDLGHINPTALQAVAEGSQGATDRKHFDFPSSGSILPPTWSHAEADGILETCKWIYHLAHGTYPQTLAETPVDGEPDDGKTTDPKTRPLRILLHCADGYTESTMLAIAYFSYITGRPVPDAWLALHTEKGRNFFAYPADVALLSALAPRLLQESPVSSSLSLTELTALVKDEPAWFTGLDGSFPSRILDYMYLGNLGHASNPELLRALGIGQVLSVGETALWRDGERDKWGENNLYTVECVQDNGIDPLTDVFDRCLEFIDHGRRNGTATLVHCRVGVSRSATICIAEVMRRLGLSFPRAYCFVRARRLNVIIQPHLRFVYELLKWEETLHPREDGGSILQRELEWAEIAREIALMNRPYANR</sequence>
<keyword evidence="7" id="KW-1185">Reference proteome</keyword>
<proteinExistence type="predicted"/>
<dbReference type="InParanoid" id="A0A2N3NB62"/>
<feature type="domain" description="Tyrosine specific protein phosphatases" evidence="5">
    <location>
        <begin position="594"/>
        <end position="663"/>
    </location>
</feature>
<dbReference type="PROSITE" id="PS50054">
    <property type="entry name" value="TYR_PHOSPHATASE_DUAL"/>
    <property type="match status" value="1"/>
</dbReference>
<dbReference type="PANTHER" id="PTHR47550">
    <property type="entry name" value="DUAL SPECIFICITY PROTEIN PHOSPHATASE PPS1"/>
    <property type="match status" value="1"/>
</dbReference>
<dbReference type="GO" id="GO:0008138">
    <property type="term" value="F:protein tyrosine/serine/threonine phosphatase activity"/>
    <property type="evidence" value="ECO:0007669"/>
    <property type="project" value="InterPro"/>
</dbReference>
<evidence type="ECO:0000313" key="6">
    <source>
        <dbReference type="EMBL" id="PKS09670.1"/>
    </source>
</evidence>
<dbReference type="PROSITE" id="PS00383">
    <property type="entry name" value="TYR_PHOSPHATASE_1"/>
    <property type="match status" value="1"/>
</dbReference>
<dbReference type="GO" id="GO:0033260">
    <property type="term" value="P:nuclear DNA replication"/>
    <property type="evidence" value="ECO:0007669"/>
    <property type="project" value="InterPro"/>
</dbReference>
<dbReference type="SMART" id="SM00195">
    <property type="entry name" value="DSPc"/>
    <property type="match status" value="1"/>
</dbReference>
<dbReference type="OrthoDB" id="273181at2759"/>
<dbReference type="AlphaFoldDB" id="A0A2N3NB62"/>
<dbReference type="InterPro" id="IPR029021">
    <property type="entry name" value="Prot-tyrosine_phosphatase-like"/>
</dbReference>